<evidence type="ECO:0000313" key="3">
    <source>
        <dbReference type="EMBL" id="MDH2307372.1"/>
    </source>
</evidence>
<proteinExistence type="predicted"/>
<feature type="domain" description="Transcription regulator PadR N-terminal" evidence="2">
    <location>
        <begin position="148"/>
        <end position="217"/>
    </location>
</feature>
<evidence type="ECO:0000259" key="2">
    <source>
        <dbReference type="Pfam" id="PF03551"/>
    </source>
</evidence>
<dbReference type="Pfam" id="PF03551">
    <property type="entry name" value="PadR"/>
    <property type="match status" value="1"/>
</dbReference>
<evidence type="ECO:0000313" key="4">
    <source>
        <dbReference type="Proteomes" id="UP001162044"/>
    </source>
</evidence>
<dbReference type="RefSeq" id="WP_231136653.1">
    <property type="nucleotide sequence ID" value="NZ_ABEXOA020000006.1"/>
</dbReference>
<dbReference type="InterPro" id="IPR036390">
    <property type="entry name" value="WH_DNA-bd_sf"/>
</dbReference>
<dbReference type="Proteomes" id="UP001162044">
    <property type="component" value="Unassembled WGS sequence"/>
</dbReference>
<feature type="region of interest" description="Disordered" evidence="1">
    <location>
        <begin position="53"/>
        <end position="132"/>
    </location>
</feature>
<dbReference type="InterPro" id="IPR005149">
    <property type="entry name" value="Tscrpt_reg_PadR_N"/>
</dbReference>
<gene>
    <name evidence="3" type="ORF">QDQ51_18370</name>
</gene>
<name>A0AB35LF99_PRORE</name>
<comment type="caution">
    <text evidence="3">The sequence shown here is derived from an EMBL/GenBank/DDBJ whole genome shotgun (WGS) entry which is preliminary data.</text>
</comment>
<dbReference type="Gene3D" id="1.10.10.10">
    <property type="entry name" value="Winged helix-like DNA-binding domain superfamily/Winged helix DNA-binding domain"/>
    <property type="match status" value="1"/>
</dbReference>
<dbReference type="EMBL" id="JARVQW010000012">
    <property type="protein sequence ID" value="MDH2307372.1"/>
    <property type="molecule type" value="Genomic_DNA"/>
</dbReference>
<sequence length="298" mass="33640">MLIKSCRHVYYARHDENQHGHRGGCCHNEGRHSHEHCNHGDDYYGDDRHGHGEHCHGEGRHGRGHGERCHGEGRHGRGHGERCHGEGRHGHGHGERCHGEDRHGRGHGERCHGEGRHGRGHGDDRQRGRGRGKGLRRLFDHGDLHIMVLSLVAKKPSYGYEIIKDIQEASNGLYVPSPGVIYPTLTLLEEQGFLESQIVERNRKSFTITPEGSDHLAQNKEIEAVIARKLAKARDMQQGSNLAEDIEMAVSRFKALLRHKMVLKQLNEEQTRQIASIINDAVKQIEEVNTLLTNSDED</sequence>
<evidence type="ECO:0000256" key="1">
    <source>
        <dbReference type="SAM" id="MobiDB-lite"/>
    </source>
</evidence>
<dbReference type="AlphaFoldDB" id="A0AB35LF99"/>
<dbReference type="InterPro" id="IPR036388">
    <property type="entry name" value="WH-like_DNA-bd_sf"/>
</dbReference>
<feature type="compositionally biased region" description="Basic and acidic residues" evidence="1">
    <location>
        <begin position="53"/>
        <end position="127"/>
    </location>
</feature>
<dbReference type="SUPFAM" id="SSF46785">
    <property type="entry name" value="Winged helix' DNA-binding domain"/>
    <property type="match status" value="1"/>
</dbReference>
<reference evidence="3" key="2">
    <citation type="submission" date="2023-10" db="EMBL/GenBank/DDBJ databases">
        <title>Analysis of Resistance Genes of Carbapenem-resistant Providencia rettgeri.</title>
        <authorList>
            <person name="Liu M."/>
        </authorList>
    </citation>
    <scope>NUCLEOTIDE SEQUENCE</scope>
    <source>
        <strain evidence="3">QITACRE101</strain>
    </source>
</reference>
<organism evidence="3 4">
    <name type="scientific">Providencia rettgeri</name>
    <dbReference type="NCBI Taxonomy" id="587"/>
    <lineage>
        <taxon>Bacteria</taxon>
        <taxon>Pseudomonadati</taxon>
        <taxon>Pseudomonadota</taxon>
        <taxon>Gammaproteobacteria</taxon>
        <taxon>Enterobacterales</taxon>
        <taxon>Morganellaceae</taxon>
        <taxon>Providencia</taxon>
    </lineage>
</organism>
<accession>A0AB35LF99</accession>
<reference evidence="3" key="1">
    <citation type="submission" date="2023-04" db="EMBL/GenBank/DDBJ databases">
        <authorList>
            <person name="Li W."/>
        </authorList>
    </citation>
    <scope>NUCLEOTIDE SEQUENCE</scope>
    <source>
        <strain evidence="3">QITACRE101</strain>
    </source>
</reference>
<dbReference type="PANTHER" id="PTHR43252">
    <property type="entry name" value="TRANSCRIPTIONAL REGULATOR YQJI"/>
    <property type="match status" value="1"/>
</dbReference>
<protein>
    <submittedName>
        <fullName evidence="3">PadR family transcriptional regulator</fullName>
    </submittedName>
</protein>
<dbReference type="PANTHER" id="PTHR43252:SF7">
    <property type="entry name" value="TRANSCRIPTIONAL REGULATOR YQJI"/>
    <property type="match status" value="1"/>
</dbReference>